<organism evidence="2 3">
    <name type="scientific">Dendrobium nobile</name>
    <name type="common">Orchid</name>
    <dbReference type="NCBI Taxonomy" id="94219"/>
    <lineage>
        <taxon>Eukaryota</taxon>
        <taxon>Viridiplantae</taxon>
        <taxon>Streptophyta</taxon>
        <taxon>Embryophyta</taxon>
        <taxon>Tracheophyta</taxon>
        <taxon>Spermatophyta</taxon>
        <taxon>Magnoliopsida</taxon>
        <taxon>Liliopsida</taxon>
        <taxon>Asparagales</taxon>
        <taxon>Orchidaceae</taxon>
        <taxon>Epidendroideae</taxon>
        <taxon>Malaxideae</taxon>
        <taxon>Dendrobiinae</taxon>
        <taxon>Dendrobium</taxon>
    </lineage>
</organism>
<evidence type="ECO:0000256" key="1">
    <source>
        <dbReference type="SAM" id="MobiDB-lite"/>
    </source>
</evidence>
<reference evidence="2" key="1">
    <citation type="journal article" date="2022" name="Front. Genet.">
        <title>Chromosome-Scale Assembly of the Dendrobium nobile Genome Provides Insights Into the Molecular Mechanism of the Biosynthesis of the Medicinal Active Ingredient of Dendrobium.</title>
        <authorList>
            <person name="Xu Q."/>
            <person name="Niu S.-C."/>
            <person name="Li K.-L."/>
            <person name="Zheng P.-J."/>
            <person name="Zhang X.-J."/>
            <person name="Jia Y."/>
            <person name="Liu Y."/>
            <person name="Niu Y.-X."/>
            <person name="Yu L.-H."/>
            <person name="Chen D.-F."/>
            <person name="Zhang G.-Q."/>
        </authorList>
    </citation>
    <scope>NUCLEOTIDE SEQUENCE</scope>
    <source>
        <tissue evidence="2">Leaf</tissue>
    </source>
</reference>
<feature type="compositionally biased region" description="Basic and acidic residues" evidence="1">
    <location>
        <begin position="112"/>
        <end position="121"/>
    </location>
</feature>
<dbReference type="SMR" id="A0A8T3AJI4"/>
<evidence type="ECO:0000313" key="3">
    <source>
        <dbReference type="Proteomes" id="UP000829196"/>
    </source>
</evidence>
<comment type="caution">
    <text evidence="2">The sequence shown here is derived from an EMBL/GenBank/DDBJ whole genome shotgun (WGS) entry which is preliminary data.</text>
</comment>
<dbReference type="Proteomes" id="UP000829196">
    <property type="component" value="Unassembled WGS sequence"/>
</dbReference>
<name>A0A8T3AJI4_DENNO</name>
<dbReference type="AlphaFoldDB" id="A0A8T3AJI4"/>
<feature type="compositionally biased region" description="Low complexity" evidence="1">
    <location>
        <begin position="99"/>
        <end position="111"/>
    </location>
</feature>
<evidence type="ECO:0000313" key="2">
    <source>
        <dbReference type="EMBL" id="KAI0495952.1"/>
    </source>
</evidence>
<accession>A0A8T3AJI4</accession>
<feature type="region of interest" description="Disordered" evidence="1">
    <location>
        <begin position="99"/>
        <end position="121"/>
    </location>
</feature>
<keyword evidence="3" id="KW-1185">Reference proteome</keyword>
<dbReference type="EMBL" id="JAGYWB010000016">
    <property type="protein sequence ID" value="KAI0495952.1"/>
    <property type="molecule type" value="Genomic_DNA"/>
</dbReference>
<gene>
    <name evidence="2" type="ORF">KFK09_022259</name>
</gene>
<sequence>MTRVKSIRCFLGLCRLTKLKTIQTFSEPWIITRSKKNAYLAAGSWKISFRFQCLPELGHQVQYLADLIRGTFMRRQRRIRPPLQPTSLASEDAYLAGEKSSAAKASGSRAAKQSDRPTDAG</sequence>
<protein>
    <submittedName>
        <fullName evidence="2">Uncharacterized protein</fullName>
    </submittedName>
</protein>
<proteinExistence type="predicted"/>